<name>A0ABQ6A9A6_9PROT</name>
<gene>
    <name evidence="1" type="ORF">GCM10010909_25380</name>
</gene>
<reference evidence="2" key="1">
    <citation type="journal article" date="2019" name="Int. J. Syst. Evol. Microbiol.">
        <title>The Global Catalogue of Microorganisms (GCM) 10K type strain sequencing project: providing services to taxonomists for standard genome sequencing and annotation.</title>
        <authorList>
            <consortium name="The Broad Institute Genomics Platform"/>
            <consortium name="The Broad Institute Genome Sequencing Center for Infectious Disease"/>
            <person name="Wu L."/>
            <person name="Ma J."/>
        </authorList>
    </citation>
    <scope>NUCLEOTIDE SEQUENCE [LARGE SCALE GENOMIC DNA]</scope>
    <source>
        <strain evidence="2">NBRC 112502</strain>
    </source>
</reference>
<dbReference type="EMBL" id="BSOS01000070">
    <property type="protein sequence ID" value="GLR67857.1"/>
    <property type="molecule type" value="Genomic_DNA"/>
</dbReference>
<protein>
    <submittedName>
        <fullName evidence="1">Uncharacterized protein</fullName>
    </submittedName>
</protein>
<accession>A0ABQ6A9A6</accession>
<proteinExistence type="predicted"/>
<evidence type="ECO:0000313" key="1">
    <source>
        <dbReference type="EMBL" id="GLR67857.1"/>
    </source>
</evidence>
<sequence>MPLRDACKLRQVMTRKSITRIEGVYLFESGEIRKADFDYAIQSSGAFNSRVNPFRVITSTDDDYSISINSSIQLLQESVYDAAPPI</sequence>
<dbReference type="Proteomes" id="UP001156641">
    <property type="component" value="Unassembled WGS sequence"/>
</dbReference>
<evidence type="ECO:0000313" key="2">
    <source>
        <dbReference type="Proteomes" id="UP001156641"/>
    </source>
</evidence>
<organism evidence="1 2">
    <name type="scientific">Acidocella aquatica</name>
    <dbReference type="NCBI Taxonomy" id="1922313"/>
    <lineage>
        <taxon>Bacteria</taxon>
        <taxon>Pseudomonadati</taxon>
        <taxon>Pseudomonadota</taxon>
        <taxon>Alphaproteobacteria</taxon>
        <taxon>Acetobacterales</taxon>
        <taxon>Acidocellaceae</taxon>
        <taxon>Acidocella</taxon>
    </lineage>
</organism>
<keyword evidence="2" id="KW-1185">Reference proteome</keyword>
<comment type="caution">
    <text evidence="1">The sequence shown here is derived from an EMBL/GenBank/DDBJ whole genome shotgun (WGS) entry which is preliminary data.</text>
</comment>